<dbReference type="PRINTS" id="PR00344">
    <property type="entry name" value="BCTRLSENSOR"/>
</dbReference>
<dbReference type="InterPro" id="IPR010559">
    <property type="entry name" value="Sig_transdc_His_kin_internal"/>
</dbReference>
<evidence type="ECO:0000313" key="14">
    <source>
        <dbReference type="EMBL" id="MFC0211045.1"/>
    </source>
</evidence>
<evidence type="ECO:0000256" key="3">
    <source>
        <dbReference type="ARBA" id="ARBA00012438"/>
    </source>
</evidence>
<keyword evidence="12" id="KW-1133">Transmembrane helix</keyword>
<dbReference type="Gene3D" id="3.30.565.10">
    <property type="entry name" value="Histidine kinase-like ATPase, C-terminal domain"/>
    <property type="match status" value="1"/>
</dbReference>
<feature type="coiled-coil region" evidence="10">
    <location>
        <begin position="72"/>
        <end position="102"/>
    </location>
</feature>
<dbReference type="InterPro" id="IPR004358">
    <property type="entry name" value="Sig_transdc_His_kin-like_C"/>
</dbReference>
<dbReference type="PROSITE" id="PS50885">
    <property type="entry name" value="HAMP"/>
    <property type="match status" value="1"/>
</dbReference>
<feature type="region of interest" description="Disordered" evidence="11">
    <location>
        <begin position="431"/>
        <end position="510"/>
    </location>
</feature>
<feature type="compositionally biased region" description="Low complexity" evidence="11">
    <location>
        <begin position="477"/>
        <end position="492"/>
    </location>
</feature>
<evidence type="ECO:0000256" key="7">
    <source>
        <dbReference type="ARBA" id="ARBA00022777"/>
    </source>
</evidence>
<evidence type="ECO:0000259" key="13">
    <source>
        <dbReference type="PROSITE" id="PS50885"/>
    </source>
</evidence>
<evidence type="ECO:0000256" key="5">
    <source>
        <dbReference type="ARBA" id="ARBA00022553"/>
    </source>
</evidence>
<evidence type="ECO:0000256" key="2">
    <source>
        <dbReference type="ARBA" id="ARBA00004651"/>
    </source>
</evidence>
<keyword evidence="15" id="KW-1185">Reference proteome</keyword>
<evidence type="ECO:0000256" key="1">
    <source>
        <dbReference type="ARBA" id="ARBA00000085"/>
    </source>
</evidence>
<keyword evidence="6 14" id="KW-0808">Transferase</keyword>
<dbReference type="Pfam" id="PF00672">
    <property type="entry name" value="HAMP"/>
    <property type="match status" value="1"/>
</dbReference>
<keyword evidence="10" id="KW-0175">Coiled coil</keyword>
<dbReference type="InterPro" id="IPR050640">
    <property type="entry name" value="Bact_2-comp_sensor_kinase"/>
</dbReference>
<feature type="transmembrane region" description="Helical" evidence="12">
    <location>
        <begin position="7"/>
        <end position="26"/>
    </location>
</feature>
<keyword evidence="7 14" id="KW-0418">Kinase</keyword>
<reference evidence="14 15" key="1">
    <citation type="submission" date="2024-09" db="EMBL/GenBank/DDBJ databases">
        <authorList>
            <person name="Sun Q."/>
            <person name="Mori K."/>
        </authorList>
    </citation>
    <scope>NUCLEOTIDE SEQUENCE [LARGE SCALE GENOMIC DNA]</scope>
    <source>
        <strain evidence="14 15">CCM 7759</strain>
    </source>
</reference>
<accession>A0ABV6DEG8</accession>
<keyword evidence="12" id="KW-0812">Transmembrane</keyword>
<name>A0ABV6DEG8_9BACL</name>
<dbReference type="Proteomes" id="UP001589776">
    <property type="component" value="Unassembled WGS sequence"/>
</dbReference>
<dbReference type="Gene3D" id="6.10.340.10">
    <property type="match status" value="1"/>
</dbReference>
<evidence type="ECO:0000256" key="12">
    <source>
        <dbReference type="SAM" id="Phobius"/>
    </source>
</evidence>
<comment type="catalytic activity">
    <reaction evidence="1">
        <text>ATP + protein L-histidine = ADP + protein N-phospho-L-histidine.</text>
        <dbReference type="EC" id="2.7.13.3"/>
    </reaction>
</comment>
<evidence type="ECO:0000256" key="8">
    <source>
        <dbReference type="ARBA" id="ARBA00023012"/>
    </source>
</evidence>
<dbReference type="EC" id="2.7.13.3" evidence="3"/>
<dbReference type="PANTHER" id="PTHR34220:SF7">
    <property type="entry name" value="SENSOR HISTIDINE KINASE YPDA"/>
    <property type="match status" value="1"/>
</dbReference>
<evidence type="ECO:0000313" key="15">
    <source>
        <dbReference type="Proteomes" id="UP001589776"/>
    </source>
</evidence>
<dbReference type="RefSeq" id="WP_377467754.1">
    <property type="nucleotide sequence ID" value="NZ_JBHLWN010000008.1"/>
</dbReference>
<evidence type="ECO:0000256" key="11">
    <source>
        <dbReference type="SAM" id="MobiDB-lite"/>
    </source>
</evidence>
<dbReference type="SMART" id="SM00304">
    <property type="entry name" value="HAMP"/>
    <property type="match status" value="1"/>
</dbReference>
<evidence type="ECO:0000256" key="6">
    <source>
        <dbReference type="ARBA" id="ARBA00022679"/>
    </source>
</evidence>
<comment type="subcellular location">
    <subcellularLocation>
        <location evidence="2">Cell membrane</location>
        <topology evidence="2">Multi-pass membrane protein</topology>
    </subcellularLocation>
</comment>
<keyword evidence="9 12" id="KW-0472">Membrane</keyword>
<dbReference type="EMBL" id="JBHLWN010000008">
    <property type="protein sequence ID" value="MFC0211045.1"/>
    <property type="molecule type" value="Genomic_DNA"/>
</dbReference>
<dbReference type="SMART" id="SM00387">
    <property type="entry name" value="HATPase_c"/>
    <property type="match status" value="1"/>
</dbReference>
<comment type="caution">
    <text evidence="14">The sequence shown here is derived from an EMBL/GenBank/DDBJ whole genome shotgun (WGS) entry which is preliminary data.</text>
</comment>
<gene>
    <name evidence="14" type="ORF">ACFFK0_01060</name>
</gene>
<dbReference type="SUPFAM" id="SSF55874">
    <property type="entry name" value="ATPase domain of HSP90 chaperone/DNA topoisomerase II/histidine kinase"/>
    <property type="match status" value="1"/>
</dbReference>
<dbReference type="PANTHER" id="PTHR34220">
    <property type="entry name" value="SENSOR HISTIDINE KINASE YPDA"/>
    <property type="match status" value="1"/>
</dbReference>
<dbReference type="InterPro" id="IPR003594">
    <property type="entry name" value="HATPase_dom"/>
</dbReference>
<dbReference type="SUPFAM" id="SSF158472">
    <property type="entry name" value="HAMP domain-like"/>
    <property type="match status" value="1"/>
</dbReference>
<keyword evidence="4" id="KW-1003">Cell membrane</keyword>
<evidence type="ECO:0000256" key="10">
    <source>
        <dbReference type="SAM" id="Coils"/>
    </source>
</evidence>
<dbReference type="InterPro" id="IPR036890">
    <property type="entry name" value="HATPase_C_sf"/>
</dbReference>
<organism evidence="14 15">
    <name type="scientific">Paenibacillus chartarius</name>
    <dbReference type="NCBI Taxonomy" id="747481"/>
    <lineage>
        <taxon>Bacteria</taxon>
        <taxon>Bacillati</taxon>
        <taxon>Bacillota</taxon>
        <taxon>Bacilli</taxon>
        <taxon>Bacillales</taxon>
        <taxon>Paenibacillaceae</taxon>
        <taxon>Paenibacillus</taxon>
    </lineage>
</organism>
<protein>
    <recommendedName>
        <fullName evidence="3">histidine kinase</fullName>
        <ecNumber evidence="3">2.7.13.3</ecNumber>
    </recommendedName>
</protein>
<keyword evidence="8" id="KW-0902">Two-component regulatory system</keyword>
<keyword evidence="5" id="KW-0597">Phosphoprotein</keyword>
<dbReference type="Pfam" id="PF02518">
    <property type="entry name" value="HATPase_c"/>
    <property type="match status" value="1"/>
</dbReference>
<dbReference type="InterPro" id="IPR003660">
    <property type="entry name" value="HAMP_dom"/>
</dbReference>
<sequence>MSIRTKLFAFLLTLVVLMNLVTYFIYQSSRTIQVSYTLMMERILLYKQVANFTEDNLRLLSNYLVDQNTAAYAAFFDRKQELERLRKQLEEQIRTEQRAAAAKNFHNMVTTFLEAEEAVIGIMYRTEKSSYSLQYEEAERTAGYIQEENQRLVDRELSFYEPLYRRMLVYTNRTNLLGLGLLAVDVLLCVVFARWLGRSITKPIAQLVHVAVQIAKGNLDVKPPATQTGDEIGILTRSFRHMLSSLQELLAQKQEMAEKDRLVKELEIKALQSQIHPHFLFNTLNVVSKLALLEGADRTSDLTVSVSNLLRYNLRKLDTPVTLRDEVEHAREYFAIQQARFRDRVVFETDIEEAALDLPIPCLTLQPILENAFVHGIERMESGARIGLRIRREDGWVIIAVSDNGAGMSDETRERLLAVKSGFAEEAQAVANGGGAGSGTNGGTGANGGSGENGVNGGSRGSGVSGGNGRSGGGGLTASRSAEAPAGGAPEAARQKAKNDGSRGQSTGLGTRNVYRRLQLFYGMDDLVSIESAPGSGTTVTIRAPWKLDEGRGT</sequence>
<feature type="domain" description="HAMP" evidence="13">
    <location>
        <begin position="198"/>
        <end position="251"/>
    </location>
</feature>
<dbReference type="Pfam" id="PF06580">
    <property type="entry name" value="His_kinase"/>
    <property type="match status" value="1"/>
</dbReference>
<dbReference type="CDD" id="cd06225">
    <property type="entry name" value="HAMP"/>
    <property type="match status" value="1"/>
</dbReference>
<proteinExistence type="predicted"/>
<evidence type="ECO:0000256" key="9">
    <source>
        <dbReference type="ARBA" id="ARBA00023136"/>
    </source>
</evidence>
<dbReference type="GO" id="GO:0004673">
    <property type="term" value="F:protein histidine kinase activity"/>
    <property type="evidence" value="ECO:0007669"/>
    <property type="project" value="UniProtKB-EC"/>
</dbReference>
<feature type="compositionally biased region" description="Gly residues" evidence="11">
    <location>
        <begin position="432"/>
        <end position="476"/>
    </location>
</feature>
<evidence type="ECO:0000256" key="4">
    <source>
        <dbReference type="ARBA" id="ARBA00022475"/>
    </source>
</evidence>